<name>A0A3M7MFB0_9PLEO</name>
<dbReference type="AlphaFoldDB" id="A0A3M7MFB0"/>
<dbReference type="EMBL" id="KE747838">
    <property type="protein sequence ID" value="RMZ73132.1"/>
    <property type="molecule type" value="Genomic_DNA"/>
</dbReference>
<proteinExistence type="predicted"/>
<organism evidence="1 2">
    <name type="scientific">Pyrenophora seminiperda CCB06</name>
    <dbReference type="NCBI Taxonomy" id="1302712"/>
    <lineage>
        <taxon>Eukaryota</taxon>
        <taxon>Fungi</taxon>
        <taxon>Dikarya</taxon>
        <taxon>Ascomycota</taxon>
        <taxon>Pezizomycotina</taxon>
        <taxon>Dothideomycetes</taxon>
        <taxon>Pleosporomycetidae</taxon>
        <taxon>Pleosporales</taxon>
        <taxon>Pleosporineae</taxon>
        <taxon>Pleosporaceae</taxon>
        <taxon>Pyrenophora</taxon>
    </lineage>
</organism>
<accession>A0A3M7MFB0</accession>
<keyword evidence="2" id="KW-1185">Reference proteome</keyword>
<gene>
    <name evidence="1" type="ORF">GMOD_00009649</name>
</gene>
<sequence>MRHGHRDCCAAPTSSSERFMAANTIQCITSG</sequence>
<reference evidence="1 2" key="1">
    <citation type="journal article" date="2014" name="PLoS ONE">
        <title>De novo Genome Assembly of the Fungal Plant Pathogen Pyrenophora semeniperda.</title>
        <authorList>
            <person name="Soliai M.M."/>
            <person name="Meyer S.E."/>
            <person name="Udall J.A."/>
            <person name="Elzinga D.E."/>
            <person name="Hermansen R.A."/>
            <person name="Bodily P.M."/>
            <person name="Hart A.A."/>
            <person name="Coleman C.E."/>
        </authorList>
    </citation>
    <scope>NUCLEOTIDE SEQUENCE [LARGE SCALE GENOMIC DNA]</scope>
    <source>
        <strain evidence="1 2">CCB06</strain>
        <tissue evidence="1">Mycelium</tissue>
    </source>
</reference>
<protein>
    <submittedName>
        <fullName evidence="1">Uncharacterized protein</fullName>
    </submittedName>
</protein>
<evidence type="ECO:0000313" key="1">
    <source>
        <dbReference type="EMBL" id="RMZ73132.1"/>
    </source>
</evidence>
<evidence type="ECO:0000313" key="2">
    <source>
        <dbReference type="Proteomes" id="UP000265663"/>
    </source>
</evidence>
<dbReference type="Proteomes" id="UP000265663">
    <property type="component" value="Unassembled WGS sequence"/>
</dbReference>